<dbReference type="AlphaFoldDB" id="A0A8X6U716"/>
<dbReference type="InterPro" id="IPR003591">
    <property type="entry name" value="Leu-rich_rpt_typical-subtyp"/>
</dbReference>
<dbReference type="SMART" id="SM00369">
    <property type="entry name" value="LRR_TYP"/>
    <property type="match status" value="3"/>
</dbReference>
<reference evidence="3" key="1">
    <citation type="submission" date="2020-08" db="EMBL/GenBank/DDBJ databases">
        <title>Multicomponent nature underlies the extraordinary mechanical properties of spider dragline silk.</title>
        <authorList>
            <person name="Kono N."/>
            <person name="Nakamura H."/>
            <person name="Mori M."/>
            <person name="Yoshida Y."/>
            <person name="Ohtoshi R."/>
            <person name="Malay A.D."/>
            <person name="Moran D.A.P."/>
            <person name="Tomita M."/>
            <person name="Numata K."/>
            <person name="Arakawa K."/>
        </authorList>
    </citation>
    <scope>NUCLEOTIDE SEQUENCE</scope>
</reference>
<dbReference type="Gene3D" id="3.80.10.10">
    <property type="entry name" value="Ribonuclease Inhibitor"/>
    <property type="match status" value="1"/>
</dbReference>
<accession>A0A8X6U716</accession>
<evidence type="ECO:0000313" key="3">
    <source>
        <dbReference type="EMBL" id="GFT87456.1"/>
    </source>
</evidence>
<keyword evidence="4" id="KW-1185">Reference proteome</keyword>
<dbReference type="EMBL" id="BMAW01073356">
    <property type="protein sequence ID" value="GFT87456.1"/>
    <property type="molecule type" value="Genomic_DNA"/>
</dbReference>
<dbReference type="PANTHER" id="PTHR45712">
    <property type="entry name" value="AGAP008170-PA"/>
    <property type="match status" value="1"/>
</dbReference>
<dbReference type="InterPro" id="IPR032675">
    <property type="entry name" value="LRR_dom_sf"/>
</dbReference>
<name>A0A8X6U716_NEPPI</name>
<protein>
    <submittedName>
        <fullName evidence="3">Uncharacterized protein</fullName>
    </submittedName>
</protein>
<evidence type="ECO:0000256" key="1">
    <source>
        <dbReference type="ARBA" id="ARBA00022614"/>
    </source>
</evidence>
<keyword evidence="2" id="KW-0677">Repeat</keyword>
<dbReference type="OrthoDB" id="72369at2759"/>
<sequence length="380" mass="44220">MMYMLLFVSESTKTMYRNIGKSALENGKEFSNDQLIEEIPMIHLNLETAWLLYWFKQKDIILSMESWWYIVVVLCSCVWNQVTAINEDCPHPEDSYPCYCEEDEDRTTIHCNYLQENKQIQDGLSRLSEYKFTTVSIWMFDTGTIKSDAFKGPQINEIVFSHSTVSMESPPFLGQENYLNRLTFLSCYDEEDLLNTWSLGHLNKLKEVTFEKNDIKVLKNNWISSAGPMLRSVTFDNCKLEKLEDKVFSKLNSLTTIFLMDNKITTISRSMFPRPAENLRTISMNDNNIETLPDDIFVDMPSLRTVELERNNLKTLNEAAWGKVVEDLSRVYLEDNPFRCDKNLKWISKKALPKTFTGTCSEPSKLKNKSLRLLTPADFH</sequence>
<dbReference type="Pfam" id="PF13855">
    <property type="entry name" value="LRR_8"/>
    <property type="match status" value="2"/>
</dbReference>
<dbReference type="InterPro" id="IPR001611">
    <property type="entry name" value="Leu-rich_rpt"/>
</dbReference>
<dbReference type="InterPro" id="IPR050333">
    <property type="entry name" value="SLRP"/>
</dbReference>
<dbReference type="Proteomes" id="UP000887013">
    <property type="component" value="Unassembled WGS sequence"/>
</dbReference>
<dbReference type="SUPFAM" id="SSF52058">
    <property type="entry name" value="L domain-like"/>
    <property type="match status" value="1"/>
</dbReference>
<evidence type="ECO:0000256" key="2">
    <source>
        <dbReference type="ARBA" id="ARBA00022737"/>
    </source>
</evidence>
<gene>
    <name evidence="3" type="primary">AVEN_28028_1</name>
    <name evidence="3" type="ORF">NPIL_184121</name>
</gene>
<proteinExistence type="predicted"/>
<dbReference type="PANTHER" id="PTHR45712:SF22">
    <property type="entry name" value="INSULIN-LIKE GROWTH FACTOR-BINDING PROTEIN COMPLEX ACID LABILE SUBUNIT"/>
    <property type="match status" value="1"/>
</dbReference>
<organism evidence="3 4">
    <name type="scientific">Nephila pilipes</name>
    <name type="common">Giant wood spider</name>
    <name type="synonym">Nephila maculata</name>
    <dbReference type="NCBI Taxonomy" id="299642"/>
    <lineage>
        <taxon>Eukaryota</taxon>
        <taxon>Metazoa</taxon>
        <taxon>Ecdysozoa</taxon>
        <taxon>Arthropoda</taxon>
        <taxon>Chelicerata</taxon>
        <taxon>Arachnida</taxon>
        <taxon>Araneae</taxon>
        <taxon>Araneomorphae</taxon>
        <taxon>Entelegynae</taxon>
        <taxon>Araneoidea</taxon>
        <taxon>Nephilidae</taxon>
        <taxon>Nephila</taxon>
    </lineage>
</organism>
<keyword evidence="1" id="KW-0433">Leucine-rich repeat</keyword>
<comment type="caution">
    <text evidence="3">The sequence shown here is derived from an EMBL/GenBank/DDBJ whole genome shotgun (WGS) entry which is preliminary data.</text>
</comment>
<evidence type="ECO:0000313" key="4">
    <source>
        <dbReference type="Proteomes" id="UP000887013"/>
    </source>
</evidence>